<dbReference type="RefSeq" id="WP_145446574.1">
    <property type="nucleotide sequence ID" value="NZ_CP036280.1"/>
</dbReference>
<dbReference type="Pfam" id="PF00005">
    <property type="entry name" value="ABC_tran"/>
    <property type="match status" value="1"/>
</dbReference>
<evidence type="ECO:0000313" key="8">
    <source>
        <dbReference type="Proteomes" id="UP000320386"/>
    </source>
</evidence>
<accession>A0A518BZK9</accession>
<dbReference type="AlphaFoldDB" id="A0A518BZK9"/>
<dbReference type="EMBL" id="CP036280">
    <property type="protein sequence ID" value="QDU72405.1"/>
    <property type="molecule type" value="Genomic_DNA"/>
</dbReference>
<dbReference type="SUPFAM" id="SSF52540">
    <property type="entry name" value="P-loop containing nucleoside triphosphate hydrolases"/>
    <property type="match status" value="1"/>
</dbReference>
<evidence type="ECO:0000256" key="4">
    <source>
        <dbReference type="ARBA" id="ARBA00022840"/>
    </source>
</evidence>
<dbReference type="KEGG" id="mcad:Pan265_22700"/>
<organism evidence="7 8">
    <name type="scientific">Mucisphaera calidilacus</name>
    <dbReference type="NCBI Taxonomy" id="2527982"/>
    <lineage>
        <taxon>Bacteria</taxon>
        <taxon>Pseudomonadati</taxon>
        <taxon>Planctomycetota</taxon>
        <taxon>Phycisphaerae</taxon>
        <taxon>Phycisphaerales</taxon>
        <taxon>Phycisphaeraceae</taxon>
        <taxon>Mucisphaera</taxon>
    </lineage>
</organism>
<evidence type="ECO:0000256" key="2">
    <source>
        <dbReference type="ARBA" id="ARBA00022448"/>
    </source>
</evidence>
<dbReference type="Proteomes" id="UP000320386">
    <property type="component" value="Chromosome"/>
</dbReference>
<dbReference type="GO" id="GO:0015833">
    <property type="term" value="P:peptide transport"/>
    <property type="evidence" value="ECO:0007669"/>
    <property type="project" value="InterPro"/>
</dbReference>
<evidence type="ECO:0000259" key="6">
    <source>
        <dbReference type="PROSITE" id="PS50893"/>
    </source>
</evidence>
<dbReference type="FunFam" id="3.40.50.300:FF:000016">
    <property type="entry name" value="Oligopeptide ABC transporter ATP-binding component"/>
    <property type="match status" value="1"/>
</dbReference>
<dbReference type="InterPro" id="IPR027417">
    <property type="entry name" value="P-loop_NTPase"/>
</dbReference>
<dbReference type="NCBIfam" id="TIGR01727">
    <property type="entry name" value="oligo_HPY"/>
    <property type="match status" value="1"/>
</dbReference>
<dbReference type="InterPro" id="IPR003593">
    <property type="entry name" value="AAA+_ATPase"/>
</dbReference>
<dbReference type="SMART" id="SM00382">
    <property type="entry name" value="AAA"/>
    <property type="match status" value="1"/>
</dbReference>
<dbReference type="PANTHER" id="PTHR43776">
    <property type="entry name" value="TRANSPORT ATP-BINDING PROTEIN"/>
    <property type="match status" value="1"/>
</dbReference>
<dbReference type="PANTHER" id="PTHR43776:SF7">
    <property type="entry name" value="D,D-DIPEPTIDE TRANSPORT ATP-BINDING PROTEIN DDPF-RELATED"/>
    <property type="match status" value="1"/>
</dbReference>
<evidence type="ECO:0000256" key="3">
    <source>
        <dbReference type="ARBA" id="ARBA00022741"/>
    </source>
</evidence>
<keyword evidence="2" id="KW-0813">Transport</keyword>
<dbReference type="GO" id="GO:0016887">
    <property type="term" value="F:ATP hydrolysis activity"/>
    <property type="evidence" value="ECO:0007669"/>
    <property type="project" value="InterPro"/>
</dbReference>
<dbReference type="Pfam" id="PF08352">
    <property type="entry name" value="oligo_HPY"/>
    <property type="match status" value="1"/>
</dbReference>
<evidence type="ECO:0000256" key="5">
    <source>
        <dbReference type="SAM" id="MobiDB-lite"/>
    </source>
</evidence>
<dbReference type="GO" id="GO:0055085">
    <property type="term" value="P:transmembrane transport"/>
    <property type="evidence" value="ECO:0007669"/>
    <property type="project" value="UniProtKB-ARBA"/>
</dbReference>
<dbReference type="Gene3D" id="3.40.50.300">
    <property type="entry name" value="P-loop containing nucleotide triphosphate hydrolases"/>
    <property type="match status" value="1"/>
</dbReference>
<dbReference type="GO" id="GO:0005524">
    <property type="term" value="F:ATP binding"/>
    <property type="evidence" value="ECO:0007669"/>
    <property type="project" value="UniProtKB-KW"/>
</dbReference>
<gene>
    <name evidence="7" type="primary">oppF_2</name>
    <name evidence="7" type="ORF">Pan265_22700</name>
</gene>
<keyword evidence="4 7" id="KW-0067">ATP-binding</keyword>
<dbReference type="InterPro" id="IPR017871">
    <property type="entry name" value="ABC_transporter-like_CS"/>
</dbReference>
<keyword evidence="3" id="KW-0547">Nucleotide-binding</keyword>
<sequence>MIRPADEQPAPLLSVRDLKTHFPVKRGLLRRTVGHVRAVDGVSFDLGHGETLGLVGESGCGKSTVGRSILRLIPATSGQVLYQGNNVFDASSSTMLALRREMQIIFQDPVGSLNPRMRVESIIGEPIKVHGLARGSELDDHVADLLKHVGLTADHGRRYPHEFSGGQRQRIGIARALALKPKLIICDEPVSALDVSIQAQILNLLNDLQQEFGLSYLFIAHNLAVVEHFADRVAVMYLGRIVEIADRDTLYRNPIHPYTKALLSAAPVPDPSRPRNRIMLEGDVPSPIVMIGDDEQRNRTGAAHMRTENGVTFLDREALLDRPPLEPVPNEPGHYVSLPQGVTVD</sequence>
<dbReference type="OrthoDB" id="9806285at2"/>
<feature type="region of interest" description="Disordered" evidence="5">
    <location>
        <begin position="322"/>
        <end position="345"/>
    </location>
</feature>
<dbReference type="InterPro" id="IPR050319">
    <property type="entry name" value="ABC_transp_ATP-bind"/>
</dbReference>
<evidence type="ECO:0000256" key="1">
    <source>
        <dbReference type="ARBA" id="ARBA00005417"/>
    </source>
</evidence>
<reference evidence="7 8" key="1">
    <citation type="submission" date="2019-02" db="EMBL/GenBank/DDBJ databases">
        <title>Deep-cultivation of Planctomycetes and their phenomic and genomic characterization uncovers novel biology.</title>
        <authorList>
            <person name="Wiegand S."/>
            <person name="Jogler M."/>
            <person name="Boedeker C."/>
            <person name="Pinto D."/>
            <person name="Vollmers J."/>
            <person name="Rivas-Marin E."/>
            <person name="Kohn T."/>
            <person name="Peeters S.H."/>
            <person name="Heuer A."/>
            <person name="Rast P."/>
            <person name="Oberbeckmann S."/>
            <person name="Bunk B."/>
            <person name="Jeske O."/>
            <person name="Meyerdierks A."/>
            <person name="Storesund J.E."/>
            <person name="Kallscheuer N."/>
            <person name="Luecker S."/>
            <person name="Lage O.M."/>
            <person name="Pohl T."/>
            <person name="Merkel B.J."/>
            <person name="Hornburger P."/>
            <person name="Mueller R.-W."/>
            <person name="Bruemmer F."/>
            <person name="Labrenz M."/>
            <person name="Spormann A.M."/>
            <person name="Op den Camp H."/>
            <person name="Overmann J."/>
            <person name="Amann R."/>
            <person name="Jetten M.S.M."/>
            <person name="Mascher T."/>
            <person name="Medema M.H."/>
            <person name="Devos D.P."/>
            <person name="Kaster A.-K."/>
            <person name="Ovreas L."/>
            <person name="Rohde M."/>
            <person name="Galperin M.Y."/>
            <person name="Jogler C."/>
        </authorList>
    </citation>
    <scope>NUCLEOTIDE SEQUENCE [LARGE SCALE GENOMIC DNA]</scope>
    <source>
        <strain evidence="7 8">Pan265</strain>
    </source>
</reference>
<comment type="similarity">
    <text evidence="1">Belongs to the ABC transporter superfamily.</text>
</comment>
<dbReference type="InterPro" id="IPR013563">
    <property type="entry name" value="Oligopep_ABC_C"/>
</dbReference>
<dbReference type="PROSITE" id="PS50893">
    <property type="entry name" value="ABC_TRANSPORTER_2"/>
    <property type="match status" value="1"/>
</dbReference>
<evidence type="ECO:0000313" key="7">
    <source>
        <dbReference type="EMBL" id="QDU72405.1"/>
    </source>
</evidence>
<protein>
    <submittedName>
        <fullName evidence="7">Oligopeptide transport ATP-binding protein OppF</fullName>
    </submittedName>
</protein>
<dbReference type="CDD" id="cd03257">
    <property type="entry name" value="ABC_NikE_OppD_transporters"/>
    <property type="match status" value="1"/>
</dbReference>
<name>A0A518BZK9_9BACT</name>
<proteinExistence type="inferred from homology"/>
<keyword evidence="8" id="KW-1185">Reference proteome</keyword>
<feature type="domain" description="ABC transporter" evidence="6">
    <location>
        <begin position="24"/>
        <end position="263"/>
    </location>
</feature>
<dbReference type="InterPro" id="IPR003439">
    <property type="entry name" value="ABC_transporter-like_ATP-bd"/>
</dbReference>
<dbReference type="PROSITE" id="PS00211">
    <property type="entry name" value="ABC_TRANSPORTER_1"/>
    <property type="match status" value="1"/>
</dbReference>